<protein>
    <submittedName>
        <fullName evidence="5">Uncharacterized protein</fullName>
    </submittedName>
</protein>
<feature type="region of interest" description="Disordered" evidence="4">
    <location>
        <begin position="92"/>
        <end position="197"/>
    </location>
</feature>
<keyword evidence="3" id="KW-0539">Nucleus</keyword>
<evidence type="ECO:0000256" key="3">
    <source>
        <dbReference type="ARBA" id="ARBA00023242"/>
    </source>
</evidence>
<dbReference type="AlphaFoldDB" id="A0A0E0L1P1"/>
<accession>A0A0E0L1P1</accession>
<dbReference type="PANTHER" id="PTHR33669:SF4">
    <property type="entry name" value="NRR REPRESSOR HOMOLOG 2"/>
    <property type="match status" value="1"/>
</dbReference>
<reference evidence="5" key="1">
    <citation type="submission" date="2015-04" db="UniProtKB">
        <authorList>
            <consortium name="EnsemblPlants"/>
        </authorList>
    </citation>
    <scope>IDENTIFICATION</scope>
</reference>
<dbReference type="GO" id="GO:0005634">
    <property type="term" value="C:nucleus"/>
    <property type="evidence" value="ECO:0007669"/>
    <property type="project" value="UniProtKB-SubCell"/>
</dbReference>
<feature type="compositionally biased region" description="Low complexity" evidence="4">
    <location>
        <begin position="94"/>
        <end position="107"/>
    </location>
</feature>
<feature type="compositionally biased region" description="Basic and acidic residues" evidence="4">
    <location>
        <begin position="113"/>
        <end position="134"/>
    </location>
</feature>
<proteinExistence type="inferred from homology"/>
<sequence>MDAKAEAAAGGGGGGEKKAAVAPRDAGGAPSSPREQRSAVAPLSGAGVAAEANVDRSGGAAAGEEDDGGDEQRAVERFYALVANVRAMRGMYRSSGDGASADSATGGNADGGGGERKRARRADQPWRPVFRMEDFADVAGGADTTRSSARADDGARAPPVEQAAGVEVDGDMELRRGRRAAASTSPPPPPRRRAPLP</sequence>
<comment type="similarity">
    <text evidence="2">Belongs to the NPR1-interactor family.</text>
</comment>
<dbReference type="eggNOG" id="ENOG502R3S8">
    <property type="taxonomic scope" value="Eukaryota"/>
</dbReference>
<name>A0A0E0L1P1_ORYPU</name>
<dbReference type="OMA" id="SSCNIRK"/>
<evidence type="ECO:0000256" key="2">
    <source>
        <dbReference type="ARBA" id="ARBA00009937"/>
    </source>
</evidence>
<dbReference type="EnsemblPlants" id="OPUNC05G11970.1">
    <property type="protein sequence ID" value="OPUNC05G11970.1"/>
    <property type="gene ID" value="OPUNC05G11970"/>
</dbReference>
<dbReference type="Proteomes" id="UP000026962">
    <property type="component" value="Chromosome 5"/>
</dbReference>
<dbReference type="InterPro" id="IPR031425">
    <property type="entry name" value="NPR1/NH1-interacting"/>
</dbReference>
<dbReference type="PANTHER" id="PTHR33669">
    <property type="entry name" value="PROTEIN NEGATIVE REGULATOR OF RESISTANCE"/>
    <property type="match status" value="1"/>
</dbReference>
<evidence type="ECO:0000313" key="6">
    <source>
        <dbReference type="Proteomes" id="UP000026962"/>
    </source>
</evidence>
<evidence type="ECO:0000256" key="1">
    <source>
        <dbReference type="ARBA" id="ARBA00004123"/>
    </source>
</evidence>
<evidence type="ECO:0000313" key="5">
    <source>
        <dbReference type="EnsemblPlants" id="OPUNC05G11970.1"/>
    </source>
</evidence>
<feature type="region of interest" description="Disordered" evidence="4">
    <location>
        <begin position="1"/>
        <end position="72"/>
    </location>
</feature>
<dbReference type="STRING" id="4537.A0A0E0L1P1"/>
<dbReference type="Gramene" id="OPUNC05G11970.1">
    <property type="protein sequence ID" value="OPUNC05G11970.1"/>
    <property type="gene ID" value="OPUNC05G11970"/>
</dbReference>
<evidence type="ECO:0000256" key="4">
    <source>
        <dbReference type="SAM" id="MobiDB-lite"/>
    </source>
</evidence>
<dbReference type="Pfam" id="PF15699">
    <property type="entry name" value="NPR1_interact"/>
    <property type="match status" value="1"/>
</dbReference>
<organism evidence="5">
    <name type="scientific">Oryza punctata</name>
    <name type="common">Red rice</name>
    <dbReference type="NCBI Taxonomy" id="4537"/>
    <lineage>
        <taxon>Eukaryota</taxon>
        <taxon>Viridiplantae</taxon>
        <taxon>Streptophyta</taxon>
        <taxon>Embryophyta</taxon>
        <taxon>Tracheophyta</taxon>
        <taxon>Spermatophyta</taxon>
        <taxon>Magnoliopsida</taxon>
        <taxon>Liliopsida</taxon>
        <taxon>Poales</taxon>
        <taxon>Poaceae</taxon>
        <taxon>BOP clade</taxon>
        <taxon>Oryzoideae</taxon>
        <taxon>Oryzeae</taxon>
        <taxon>Oryzinae</taxon>
        <taxon>Oryza</taxon>
    </lineage>
</organism>
<dbReference type="GO" id="GO:0010112">
    <property type="term" value="P:regulation of systemic acquired resistance"/>
    <property type="evidence" value="ECO:0007669"/>
    <property type="project" value="InterPro"/>
</dbReference>
<dbReference type="HOGENOM" id="CLU_1386171_0_0_1"/>
<reference evidence="5" key="2">
    <citation type="submission" date="2018-05" db="EMBL/GenBank/DDBJ databases">
        <title>OpunRS2 (Oryza punctata Reference Sequence Version 2).</title>
        <authorList>
            <person name="Zhang J."/>
            <person name="Kudrna D."/>
            <person name="Lee S."/>
            <person name="Talag J."/>
            <person name="Welchert J."/>
            <person name="Wing R.A."/>
        </authorList>
    </citation>
    <scope>NUCLEOTIDE SEQUENCE [LARGE SCALE GENOMIC DNA]</scope>
</reference>
<keyword evidence="6" id="KW-1185">Reference proteome</keyword>
<comment type="subcellular location">
    <subcellularLocation>
        <location evidence="1">Nucleus</location>
    </subcellularLocation>
</comment>